<proteinExistence type="predicted"/>
<organism evidence="2 3">
    <name type="scientific">Streptomyces niveus</name>
    <name type="common">Streptomyces spheroides</name>
    <dbReference type="NCBI Taxonomy" id="193462"/>
    <lineage>
        <taxon>Bacteria</taxon>
        <taxon>Bacillati</taxon>
        <taxon>Actinomycetota</taxon>
        <taxon>Actinomycetes</taxon>
        <taxon>Kitasatosporales</taxon>
        <taxon>Streptomycetaceae</taxon>
        <taxon>Streptomyces</taxon>
    </lineage>
</organism>
<evidence type="ECO:0000313" key="2">
    <source>
        <dbReference type="EMBL" id="WUX57131.1"/>
    </source>
</evidence>
<gene>
    <name evidence="2" type="ORF">OG442_39420</name>
</gene>
<reference evidence="2" key="1">
    <citation type="submission" date="2022-10" db="EMBL/GenBank/DDBJ databases">
        <title>The complete genomes of actinobacterial strains from the NBC collection.</title>
        <authorList>
            <person name="Joergensen T.S."/>
            <person name="Alvarez Arevalo M."/>
            <person name="Sterndorff E.B."/>
            <person name="Faurdal D."/>
            <person name="Vuksanovic O."/>
            <person name="Mourched A.-S."/>
            <person name="Charusanti P."/>
            <person name="Shaw S."/>
            <person name="Blin K."/>
            <person name="Weber T."/>
        </authorList>
    </citation>
    <scope>NUCLEOTIDE SEQUENCE</scope>
    <source>
        <strain evidence="2">NBC_01432</strain>
    </source>
</reference>
<accession>A0ABZ2AET0</accession>
<keyword evidence="3" id="KW-1185">Reference proteome</keyword>
<dbReference type="RefSeq" id="WP_329082248.1">
    <property type="nucleotide sequence ID" value="NZ_CP108849.2"/>
</dbReference>
<sequence>MSAEQDNEDAYGKELAAISRHQSEATNARFTVFQALVAVGIGHEQAGEITAEPFATSSSNDQWATMGPRLSAAGERGTN</sequence>
<evidence type="ECO:0000256" key="1">
    <source>
        <dbReference type="SAM" id="MobiDB-lite"/>
    </source>
</evidence>
<dbReference type="EMBL" id="CP109495">
    <property type="protein sequence ID" value="WUX57131.1"/>
    <property type="molecule type" value="Genomic_DNA"/>
</dbReference>
<protein>
    <submittedName>
        <fullName evidence="2">Uncharacterized protein</fullName>
    </submittedName>
</protein>
<evidence type="ECO:0000313" key="3">
    <source>
        <dbReference type="Proteomes" id="UP001432209"/>
    </source>
</evidence>
<name>A0ABZ2AET0_STRNV</name>
<feature type="region of interest" description="Disordered" evidence="1">
    <location>
        <begin position="53"/>
        <end position="79"/>
    </location>
</feature>
<dbReference type="Proteomes" id="UP001432209">
    <property type="component" value="Chromosome"/>
</dbReference>